<evidence type="ECO:0000313" key="4">
    <source>
        <dbReference type="EMBL" id="UNI21205.1"/>
    </source>
</evidence>
<dbReference type="Pfam" id="PF00107">
    <property type="entry name" value="ADH_zinc_N"/>
    <property type="match status" value="1"/>
</dbReference>
<proteinExistence type="inferred from homology"/>
<evidence type="ECO:0000256" key="2">
    <source>
        <dbReference type="ARBA" id="ARBA00023002"/>
    </source>
</evidence>
<dbReference type="PANTHER" id="PTHR45348">
    <property type="entry name" value="HYPOTHETICAL OXIDOREDUCTASE (EUROFUNG)"/>
    <property type="match status" value="1"/>
</dbReference>
<gene>
    <name evidence="4" type="ORF">JDV02_007215</name>
</gene>
<evidence type="ECO:0000256" key="1">
    <source>
        <dbReference type="ARBA" id="ARBA00008072"/>
    </source>
</evidence>
<dbReference type="SUPFAM" id="SSF50129">
    <property type="entry name" value="GroES-like"/>
    <property type="match status" value="1"/>
</dbReference>
<dbReference type="SUPFAM" id="SSF51735">
    <property type="entry name" value="NAD(P)-binding Rossmann-fold domains"/>
    <property type="match status" value="1"/>
</dbReference>
<dbReference type="EMBL" id="CP086359">
    <property type="protein sequence ID" value="UNI21205.1"/>
    <property type="molecule type" value="Genomic_DNA"/>
</dbReference>
<evidence type="ECO:0000313" key="5">
    <source>
        <dbReference type="Proteomes" id="UP000829364"/>
    </source>
</evidence>
<feature type="domain" description="Enoyl reductase (ER)" evidence="3">
    <location>
        <begin position="59"/>
        <end position="393"/>
    </location>
</feature>
<evidence type="ECO:0000259" key="3">
    <source>
        <dbReference type="SMART" id="SM00829"/>
    </source>
</evidence>
<dbReference type="InterPro" id="IPR047122">
    <property type="entry name" value="Trans-enoyl_RdTase-like"/>
</dbReference>
<dbReference type="Gene3D" id="3.40.50.720">
    <property type="entry name" value="NAD(P)-binding Rossmann-like Domain"/>
    <property type="match status" value="1"/>
</dbReference>
<comment type="similarity">
    <text evidence="1">Belongs to the zinc-containing alcohol dehydrogenase family.</text>
</comment>
<keyword evidence="2" id="KW-0560">Oxidoreductase</keyword>
<dbReference type="InterPro" id="IPR013149">
    <property type="entry name" value="ADH-like_C"/>
</dbReference>
<name>A0A9Q8QK84_9HYPO</name>
<dbReference type="InterPro" id="IPR011032">
    <property type="entry name" value="GroES-like_sf"/>
</dbReference>
<dbReference type="PANTHER" id="PTHR45348:SF2">
    <property type="entry name" value="ZINC-TYPE ALCOHOL DEHYDROGENASE-LIKE PROTEIN C2E1P3.01"/>
    <property type="match status" value="1"/>
</dbReference>
<dbReference type="GeneID" id="72069164"/>
<sequence length="396" mass="42790">MCHVLFIPGSLSSMNLLRVPSTARLLSTTSAARRMTTMATATTPTKATTQKAVVIQGPGVAKLVTDRPIPRLRDDYILVKTAAVALNPTDWKHIQSRVRRAGPLVGCDYAGVVERVGPKVTKGFRPGDRICGMAHGSNAVEPEDGTFAERIVVKGDTQIEIPRGVSFEEAATLGVGITTVGQGLYQTLGMRLPSDDPPLKEEEEPVPVLIYGGSTATGTLGIQFAKLSGYTVLTTCSPRNAELVKAAGADFVFDYNEADVGRRIREHTNDKLRYAWDTISLPASARICAEALSSAPGGKYASLGAVEFPRDDCSSAFTLAYTALGEAFTFGDIEIPAKPQDYEFAKMFWELARELLTEGKIKAHPRRVRRGLEGVLDGLQELKDNKVSGEKLVYTL</sequence>
<reference evidence="4" key="1">
    <citation type="submission" date="2021-11" db="EMBL/GenBank/DDBJ databases">
        <title>Purpureocillium_takamizusanense_genome.</title>
        <authorList>
            <person name="Nguyen N.-H."/>
        </authorList>
    </citation>
    <scope>NUCLEOTIDE SEQUENCE</scope>
    <source>
        <strain evidence="4">PT3</strain>
    </source>
</reference>
<dbReference type="KEGG" id="ptkz:JDV02_007215"/>
<dbReference type="Pfam" id="PF08240">
    <property type="entry name" value="ADH_N"/>
    <property type="match status" value="1"/>
</dbReference>
<accession>A0A9Q8QK84</accession>
<dbReference type="InterPro" id="IPR036291">
    <property type="entry name" value="NAD(P)-bd_dom_sf"/>
</dbReference>
<dbReference type="OrthoDB" id="48317at2759"/>
<protein>
    <recommendedName>
        <fullName evidence="3">Enoyl reductase (ER) domain-containing protein</fullName>
    </recommendedName>
</protein>
<dbReference type="SMART" id="SM00829">
    <property type="entry name" value="PKS_ER"/>
    <property type="match status" value="1"/>
</dbReference>
<dbReference type="InterPro" id="IPR013154">
    <property type="entry name" value="ADH-like_N"/>
</dbReference>
<dbReference type="Proteomes" id="UP000829364">
    <property type="component" value="Chromosome 6"/>
</dbReference>
<dbReference type="Gene3D" id="3.90.180.10">
    <property type="entry name" value="Medium-chain alcohol dehydrogenases, catalytic domain"/>
    <property type="match status" value="1"/>
</dbReference>
<dbReference type="CDD" id="cd08249">
    <property type="entry name" value="enoyl_reductase_like"/>
    <property type="match status" value="1"/>
</dbReference>
<dbReference type="GO" id="GO:0016651">
    <property type="term" value="F:oxidoreductase activity, acting on NAD(P)H"/>
    <property type="evidence" value="ECO:0007669"/>
    <property type="project" value="InterPro"/>
</dbReference>
<dbReference type="AlphaFoldDB" id="A0A9Q8QK84"/>
<organism evidence="4 5">
    <name type="scientific">Purpureocillium takamizusanense</name>
    <dbReference type="NCBI Taxonomy" id="2060973"/>
    <lineage>
        <taxon>Eukaryota</taxon>
        <taxon>Fungi</taxon>
        <taxon>Dikarya</taxon>
        <taxon>Ascomycota</taxon>
        <taxon>Pezizomycotina</taxon>
        <taxon>Sordariomycetes</taxon>
        <taxon>Hypocreomycetidae</taxon>
        <taxon>Hypocreales</taxon>
        <taxon>Ophiocordycipitaceae</taxon>
        <taxon>Purpureocillium</taxon>
    </lineage>
</organism>
<dbReference type="InterPro" id="IPR020843">
    <property type="entry name" value="ER"/>
</dbReference>
<dbReference type="RefSeq" id="XP_047844686.1">
    <property type="nucleotide sequence ID" value="XM_047988688.1"/>
</dbReference>
<keyword evidence="5" id="KW-1185">Reference proteome</keyword>